<dbReference type="InterPro" id="IPR034746">
    <property type="entry name" value="POTRA"/>
</dbReference>
<evidence type="ECO:0000256" key="4">
    <source>
        <dbReference type="ARBA" id="ARBA00023098"/>
    </source>
</evidence>
<gene>
    <name evidence="10" type="ORF">SAMN05444337_0884</name>
</gene>
<accession>A0A1M6E9A5</accession>
<dbReference type="InterPro" id="IPR016035">
    <property type="entry name" value="Acyl_Trfase/lysoPLipase"/>
</dbReference>
<keyword evidence="2 6" id="KW-0378">Hydrolase</keyword>
<keyword evidence="7" id="KW-0732">Signal</keyword>
<keyword evidence="5" id="KW-0472">Membrane</keyword>
<keyword evidence="11" id="KW-1185">Reference proteome</keyword>
<dbReference type="InterPro" id="IPR043864">
    <property type="entry name" value="Omp85-like_dom"/>
</dbReference>
<dbReference type="InterPro" id="IPR050301">
    <property type="entry name" value="NTE"/>
</dbReference>
<evidence type="ECO:0000256" key="7">
    <source>
        <dbReference type="SAM" id="SignalP"/>
    </source>
</evidence>
<dbReference type="PANTHER" id="PTHR14226:SF76">
    <property type="entry name" value="NTE FAMILY PROTEIN RSSA"/>
    <property type="match status" value="1"/>
</dbReference>
<feature type="short sequence motif" description="GXSXG" evidence="6">
    <location>
        <begin position="67"/>
        <end position="71"/>
    </location>
</feature>
<dbReference type="CDD" id="cd07205">
    <property type="entry name" value="Pat_PNPLA6_PNPLA7_NTE1_like"/>
    <property type="match status" value="1"/>
</dbReference>
<evidence type="ECO:0000256" key="5">
    <source>
        <dbReference type="ARBA" id="ARBA00023136"/>
    </source>
</evidence>
<dbReference type="Pfam" id="PF19143">
    <property type="entry name" value="Omp85_2"/>
    <property type="match status" value="1"/>
</dbReference>
<dbReference type="Pfam" id="PF01734">
    <property type="entry name" value="Patatin"/>
    <property type="match status" value="1"/>
</dbReference>
<dbReference type="RefSeq" id="WP_072782074.1">
    <property type="nucleotide sequence ID" value="NZ_CP045292.1"/>
</dbReference>
<evidence type="ECO:0000259" key="8">
    <source>
        <dbReference type="PROSITE" id="PS51635"/>
    </source>
</evidence>
<organism evidence="10 11">
    <name type="scientific">Flavobacterium haoranii</name>
    <dbReference type="NCBI Taxonomy" id="683124"/>
    <lineage>
        <taxon>Bacteria</taxon>
        <taxon>Pseudomonadati</taxon>
        <taxon>Bacteroidota</taxon>
        <taxon>Flavobacteriia</taxon>
        <taxon>Flavobacteriales</taxon>
        <taxon>Flavobacteriaceae</taxon>
        <taxon>Flavobacterium</taxon>
    </lineage>
</organism>
<feature type="active site" description="Nucleophile" evidence="6">
    <location>
        <position position="69"/>
    </location>
</feature>
<keyword evidence="3 6" id="KW-0442">Lipid degradation</keyword>
<feature type="active site" description="Proton acceptor" evidence="6">
    <location>
        <position position="213"/>
    </location>
</feature>
<dbReference type="SUPFAM" id="SSF52151">
    <property type="entry name" value="FabD/lysophospholipase-like"/>
    <property type="match status" value="1"/>
</dbReference>
<dbReference type="InterPro" id="IPR002641">
    <property type="entry name" value="PNPLA_dom"/>
</dbReference>
<dbReference type="AlphaFoldDB" id="A0A1M6E9A5"/>
<evidence type="ECO:0000313" key="11">
    <source>
        <dbReference type="Proteomes" id="UP000184232"/>
    </source>
</evidence>
<evidence type="ECO:0000256" key="2">
    <source>
        <dbReference type="ARBA" id="ARBA00022801"/>
    </source>
</evidence>
<protein>
    <submittedName>
        <fullName evidence="10">NTE family protein</fullName>
    </submittedName>
</protein>
<evidence type="ECO:0000313" key="10">
    <source>
        <dbReference type="EMBL" id="SHI82066.1"/>
    </source>
</evidence>
<dbReference type="OrthoDB" id="9770965at2"/>
<comment type="subcellular location">
    <subcellularLocation>
        <location evidence="1">Membrane</location>
    </subcellularLocation>
</comment>
<sequence>MKHFFLFLSLLLIPQISLSQDIDSLNLNTKKPKIGVVLSGGGAKGLAHIGVLKVIDSLGIKVDYIGGTSMGAIIGGLYASGYNAKQLDSIFSKVDTEALIQDYTPRDSKTFYEKRNDEIYALTLPFDKFKIGLPTALSKGLYNYNLLTRLTMHVSHVNEFSNLPIPFFCIATDVETGKEVVLESGILPQSMIASGAIPSLYNPIEIDGKLLVDGGVVNNYPVELVRAKGADIIIGVDVQDGLKDKDNLKGATGVLVQITNFSMIEKMELKRKLTDIYIKPDIKGYNVVSFDEGEEIIPKGVKAALSHIDELKNFENINYKNEGVTNFQDSIFIKKIQINGNQNYTRAYILGKLKIKENTKVSLRDLQKGINNLNATQNFSAINYAFEYLNENGDKLIVYLTEKKNDTYLRFGVHYDDLFKTGVLLNYTKKNLIAKNDVFSFDFVVGDHLRYNFNYYIDNGFYWSFGVNSKMQKFNRNVPNDFNNGLTLSDLGVNSINVDYQDLTNQAYLQTLFAQKFSIGAGLEHKLLKIESETVANIRPVFENSDYLSLFGYMKFDSFDQKYFPRKGWYFNGELKYLFYSSDYNNDFEKFTIAKADMGFAQTFFKKITLKVQSEGGFHVGEKTTNFFDFALGGYGFFPVNNLRSFYGYDNISIVGDSYVKGSVTLDYRIFKKHHFNVIANYANVGNKIFNATENWFTKPTYSGYAIGYGVESIIGPVEIKHSWSPETHKHFTWFSVGFWF</sequence>
<dbReference type="STRING" id="683124.SAMN05444337_0884"/>
<dbReference type="EMBL" id="FQZH01000001">
    <property type="protein sequence ID" value="SHI82066.1"/>
    <property type="molecule type" value="Genomic_DNA"/>
</dbReference>
<dbReference type="Gene3D" id="3.10.20.310">
    <property type="entry name" value="membrane protein fhac"/>
    <property type="match status" value="1"/>
</dbReference>
<dbReference type="PROSITE" id="PS51779">
    <property type="entry name" value="POTRA"/>
    <property type="match status" value="1"/>
</dbReference>
<dbReference type="PROSITE" id="PS51635">
    <property type="entry name" value="PNPLA"/>
    <property type="match status" value="1"/>
</dbReference>
<dbReference type="GO" id="GO:0016787">
    <property type="term" value="F:hydrolase activity"/>
    <property type="evidence" value="ECO:0007669"/>
    <property type="project" value="UniProtKB-UniRule"/>
</dbReference>
<name>A0A1M6E9A5_9FLAO</name>
<feature type="short sequence motif" description="DGA/G" evidence="6">
    <location>
        <begin position="213"/>
        <end position="215"/>
    </location>
</feature>
<dbReference type="GO" id="GO:0016020">
    <property type="term" value="C:membrane"/>
    <property type="evidence" value="ECO:0007669"/>
    <property type="project" value="UniProtKB-SubCell"/>
</dbReference>
<reference evidence="10 11" key="1">
    <citation type="submission" date="2016-11" db="EMBL/GenBank/DDBJ databases">
        <authorList>
            <person name="Jaros S."/>
            <person name="Januszkiewicz K."/>
            <person name="Wedrychowicz H."/>
        </authorList>
    </citation>
    <scope>NUCLEOTIDE SEQUENCE [LARGE SCALE GENOMIC DNA]</scope>
    <source>
        <strain evidence="10 11">DSM 22807</strain>
    </source>
</reference>
<dbReference type="Gene3D" id="2.40.160.50">
    <property type="entry name" value="membrane protein fhac: a member of the omp85/tpsb transporter family"/>
    <property type="match status" value="1"/>
</dbReference>
<dbReference type="GO" id="GO:0016042">
    <property type="term" value="P:lipid catabolic process"/>
    <property type="evidence" value="ECO:0007669"/>
    <property type="project" value="UniProtKB-UniRule"/>
</dbReference>
<feature type="domain" description="POTRA" evidence="9">
    <location>
        <begin position="331"/>
        <end position="403"/>
    </location>
</feature>
<evidence type="ECO:0000259" key="9">
    <source>
        <dbReference type="PROSITE" id="PS51779"/>
    </source>
</evidence>
<feature type="signal peptide" evidence="7">
    <location>
        <begin position="1"/>
        <end position="19"/>
    </location>
</feature>
<feature type="domain" description="PNPLA" evidence="8">
    <location>
        <begin position="36"/>
        <end position="226"/>
    </location>
</feature>
<feature type="chain" id="PRO_5012477636" evidence="7">
    <location>
        <begin position="20"/>
        <end position="741"/>
    </location>
</feature>
<proteinExistence type="predicted"/>
<evidence type="ECO:0000256" key="1">
    <source>
        <dbReference type="ARBA" id="ARBA00004370"/>
    </source>
</evidence>
<evidence type="ECO:0000256" key="6">
    <source>
        <dbReference type="PROSITE-ProRule" id="PRU01161"/>
    </source>
</evidence>
<dbReference type="Proteomes" id="UP000184232">
    <property type="component" value="Unassembled WGS sequence"/>
</dbReference>
<evidence type="ECO:0000256" key="3">
    <source>
        <dbReference type="ARBA" id="ARBA00022963"/>
    </source>
</evidence>
<dbReference type="Gene3D" id="3.40.1090.10">
    <property type="entry name" value="Cytosolic phospholipase A2 catalytic domain"/>
    <property type="match status" value="2"/>
</dbReference>
<keyword evidence="4 6" id="KW-0443">Lipid metabolism</keyword>
<feature type="short sequence motif" description="GXGXXG" evidence="6">
    <location>
        <begin position="40"/>
        <end position="45"/>
    </location>
</feature>
<dbReference type="PANTHER" id="PTHR14226">
    <property type="entry name" value="NEUROPATHY TARGET ESTERASE/SWISS CHEESE D.MELANOGASTER"/>
    <property type="match status" value="1"/>
</dbReference>